<dbReference type="InterPro" id="IPR027417">
    <property type="entry name" value="P-loop_NTPase"/>
</dbReference>
<sequence>MIDRVHIYALKSIREMTVNCSNLNIFVGTNSSGKSTFLQAILLAAQNSTDKMGLNGKLISLGEFREVRNYYMNHQNIKIEWWKDNENKPAWVEFVENKDNETYSISCSEEGEMEIPLTYKTGFHYLSCHRIGANDIYAKNMMDDTDFGIDGEYSLAYLLKNEGKPLADKLSIKNEGLTDSFLDQVNYWLEYIIGMTLSIRDLKKTNYLQVKYNNNLANMSSDALFARPVNVGSGVSYLFCIIHIGKMN</sequence>
<dbReference type="STRING" id="37658.SAMN05661086_00400"/>
<gene>
    <name evidence="2" type="ORF">SAMN05661086_00400</name>
</gene>
<feature type="domain" description="Endonuclease GajA/Old nuclease/RecF-like AAA" evidence="1">
    <location>
        <begin position="1"/>
        <end position="144"/>
    </location>
</feature>
<evidence type="ECO:0000313" key="3">
    <source>
        <dbReference type="Proteomes" id="UP000199659"/>
    </source>
</evidence>
<dbReference type="InterPro" id="IPR041685">
    <property type="entry name" value="AAA_GajA/Old/RecF-like"/>
</dbReference>
<evidence type="ECO:0000259" key="1">
    <source>
        <dbReference type="Pfam" id="PF13175"/>
    </source>
</evidence>
<protein>
    <submittedName>
        <fullName evidence="2">AAA domain-containing protein</fullName>
    </submittedName>
</protein>
<dbReference type="EMBL" id="FOYZ01000001">
    <property type="protein sequence ID" value="SFR59473.1"/>
    <property type="molecule type" value="Genomic_DNA"/>
</dbReference>
<dbReference type="Pfam" id="PF13175">
    <property type="entry name" value="AAA_15"/>
    <property type="match status" value="1"/>
</dbReference>
<name>A0A1I6HYF3_9FIRM</name>
<organism evidence="2 3">
    <name type="scientific">Anaeromicropila populeti</name>
    <dbReference type="NCBI Taxonomy" id="37658"/>
    <lineage>
        <taxon>Bacteria</taxon>
        <taxon>Bacillati</taxon>
        <taxon>Bacillota</taxon>
        <taxon>Clostridia</taxon>
        <taxon>Lachnospirales</taxon>
        <taxon>Lachnospiraceae</taxon>
        <taxon>Anaeromicropila</taxon>
    </lineage>
</organism>
<dbReference type="SUPFAM" id="SSF52540">
    <property type="entry name" value="P-loop containing nucleoside triphosphate hydrolases"/>
    <property type="match status" value="1"/>
</dbReference>
<dbReference type="AlphaFoldDB" id="A0A1I6HYF3"/>
<proteinExistence type="predicted"/>
<dbReference type="OrthoDB" id="308933at2"/>
<keyword evidence="3" id="KW-1185">Reference proteome</keyword>
<reference evidence="2 3" key="1">
    <citation type="submission" date="2016-10" db="EMBL/GenBank/DDBJ databases">
        <authorList>
            <person name="de Groot N.N."/>
        </authorList>
    </citation>
    <scope>NUCLEOTIDE SEQUENCE [LARGE SCALE GENOMIC DNA]</scope>
    <source>
        <strain evidence="2 3">743A</strain>
    </source>
</reference>
<dbReference type="RefSeq" id="WP_092559016.1">
    <property type="nucleotide sequence ID" value="NZ_FOYZ01000001.1"/>
</dbReference>
<dbReference type="Gene3D" id="3.40.50.300">
    <property type="entry name" value="P-loop containing nucleotide triphosphate hydrolases"/>
    <property type="match status" value="1"/>
</dbReference>
<accession>A0A1I6HYF3</accession>
<dbReference type="Proteomes" id="UP000199659">
    <property type="component" value="Unassembled WGS sequence"/>
</dbReference>
<evidence type="ECO:0000313" key="2">
    <source>
        <dbReference type="EMBL" id="SFR59473.1"/>
    </source>
</evidence>